<dbReference type="STRING" id="743788.S8DMV3"/>
<protein>
    <recommendedName>
        <fullName evidence="3">DUF6535 domain-containing protein</fullName>
    </recommendedName>
</protein>
<feature type="transmembrane region" description="Helical" evidence="2">
    <location>
        <begin position="21"/>
        <end position="50"/>
    </location>
</feature>
<dbReference type="Pfam" id="PF20153">
    <property type="entry name" value="DUF6535"/>
    <property type="match status" value="1"/>
</dbReference>
<feature type="region of interest" description="Disordered" evidence="1">
    <location>
        <begin position="616"/>
        <end position="646"/>
    </location>
</feature>
<feature type="transmembrane region" description="Helical" evidence="2">
    <location>
        <begin position="56"/>
        <end position="77"/>
    </location>
</feature>
<evidence type="ECO:0000313" key="4">
    <source>
        <dbReference type="EMBL" id="EPS92663.1"/>
    </source>
</evidence>
<evidence type="ECO:0000313" key="5">
    <source>
        <dbReference type="Proteomes" id="UP000015241"/>
    </source>
</evidence>
<feature type="non-terminal residue" evidence="4">
    <location>
        <position position="1"/>
    </location>
</feature>
<dbReference type="Proteomes" id="UP000015241">
    <property type="component" value="Unassembled WGS sequence"/>
</dbReference>
<gene>
    <name evidence="4" type="ORF">FOMPIDRAFT_95912</name>
</gene>
<keyword evidence="2" id="KW-0812">Transmembrane</keyword>
<dbReference type="OrthoDB" id="3219854at2759"/>
<feature type="compositionally biased region" description="Low complexity" evidence="1">
    <location>
        <begin position="618"/>
        <end position="643"/>
    </location>
</feature>
<keyword evidence="2" id="KW-1133">Transmembrane helix</keyword>
<accession>S8DMV3</accession>
<feature type="domain" description="DUF6535" evidence="3">
    <location>
        <begin position="3"/>
        <end position="51"/>
    </location>
</feature>
<evidence type="ECO:0000256" key="1">
    <source>
        <dbReference type="SAM" id="MobiDB-lite"/>
    </source>
</evidence>
<organism evidence="4 5">
    <name type="scientific">Fomitopsis schrenkii</name>
    <name type="common">Brown rot fungus</name>
    <dbReference type="NCBI Taxonomy" id="2126942"/>
    <lineage>
        <taxon>Eukaryota</taxon>
        <taxon>Fungi</taxon>
        <taxon>Dikarya</taxon>
        <taxon>Basidiomycota</taxon>
        <taxon>Agaricomycotina</taxon>
        <taxon>Agaricomycetes</taxon>
        <taxon>Polyporales</taxon>
        <taxon>Fomitopsis</taxon>
    </lineage>
</organism>
<dbReference type="EMBL" id="KE504402">
    <property type="protein sequence ID" value="EPS92663.1"/>
    <property type="molecule type" value="Genomic_DNA"/>
</dbReference>
<feature type="region of interest" description="Disordered" evidence="1">
    <location>
        <begin position="678"/>
        <end position="698"/>
    </location>
</feature>
<dbReference type="HOGENOM" id="CLU_395155_0_0_1"/>
<sequence length="698" mass="77329">TMTSKQRTRLWNHRQRGLSKWRVPAIVSVLPNLLQLALLLFLVGLVVLLWTLNRVSAIVVMIPVTILIILLGITSIIPTFMPECPYKSPQAWWIYLILHHVSRSVTRFVRGIMSTLPSVTRSIKVFVSKLHSVTLPGTLSGTRSLLNSVKSSLVHIKWSHYRRIIMDSLRAFVWTDVIALDWLDRDNNWLKASGIHWDAGDDAVETINMIVAADSVVRDDSFLQDVIVPACNLRGIGLYPSDFGKFLRVFYELVQSRADRFYESVNGTAHIALPMFRDDMDSGLVEAMAEATLCMLKSVNKHNSLRDSFLSDMQKVLSILHALLAVLPNSQPRVFIQLINWYCNDTTTYRPNNAREKDSVEMIARHVNDPQCQTNVRAIPVHQQALLGSRALARLEQLLDGTLSDSYDDPIRRADDLLTLIGMILDNRQTGGQFEPGGVLTLLCCRLGGAIPILSKYIRAILTCHVASIVKAHPFRSIKCIQDLTACFHNITGTQESFDGYTVLRIIYLLEAIAELLDQLQPDDMTELVQPLRSTLVDAQDLTGRTDAFRGWGYGYLHGTLTLYEAMMRKQPHVLSEADLESLEARVADLTKDLDPDEVEELQAKLSSLRQLVAANTSSGDPSASSGADALPAGAEQPAAPEALGEDSASACSGILEIGSLRTRSNVAFSAIIQAGTAQGRKRVPARTDDGGMTPEQL</sequence>
<proteinExistence type="predicted"/>
<dbReference type="AlphaFoldDB" id="S8DMV3"/>
<dbReference type="InParanoid" id="S8DMV3"/>
<evidence type="ECO:0000259" key="3">
    <source>
        <dbReference type="Pfam" id="PF20153"/>
    </source>
</evidence>
<keyword evidence="2" id="KW-0472">Membrane</keyword>
<evidence type="ECO:0000256" key="2">
    <source>
        <dbReference type="SAM" id="Phobius"/>
    </source>
</evidence>
<keyword evidence="5" id="KW-1185">Reference proteome</keyword>
<dbReference type="InterPro" id="IPR045338">
    <property type="entry name" value="DUF6535"/>
</dbReference>
<name>S8DMV3_FOMSC</name>
<reference evidence="4 5" key="1">
    <citation type="journal article" date="2012" name="Science">
        <title>The Paleozoic origin of enzymatic lignin decomposition reconstructed from 31 fungal genomes.</title>
        <authorList>
            <person name="Floudas D."/>
            <person name="Binder M."/>
            <person name="Riley R."/>
            <person name="Barry K."/>
            <person name="Blanchette R.A."/>
            <person name="Henrissat B."/>
            <person name="Martinez A.T."/>
            <person name="Otillar R."/>
            <person name="Spatafora J.W."/>
            <person name="Yadav J.S."/>
            <person name="Aerts A."/>
            <person name="Benoit I."/>
            <person name="Boyd A."/>
            <person name="Carlson A."/>
            <person name="Copeland A."/>
            <person name="Coutinho P.M."/>
            <person name="de Vries R.P."/>
            <person name="Ferreira P."/>
            <person name="Findley K."/>
            <person name="Foster B."/>
            <person name="Gaskell J."/>
            <person name="Glotzer D."/>
            <person name="Gorecki P."/>
            <person name="Heitman J."/>
            <person name="Hesse C."/>
            <person name="Hori C."/>
            <person name="Igarashi K."/>
            <person name="Jurgens J.A."/>
            <person name="Kallen N."/>
            <person name="Kersten P."/>
            <person name="Kohler A."/>
            <person name="Kuees U."/>
            <person name="Kumar T.K.A."/>
            <person name="Kuo A."/>
            <person name="LaButti K."/>
            <person name="Larrondo L.F."/>
            <person name="Lindquist E."/>
            <person name="Ling A."/>
            <person name="Lombard V."/>
            <person name="Lucas S."/>
            <person name="Lundell T."/>
            <person name="Martin R."/>
            <person name="McLaughlin D.J."/>
            <person name="Morgenstern I."/>
            <person name="Morin E."/>
            <person name="Murat C."/>
            <person name="Nagy L.G."/>
            <person name="Nolan M."/>
            <person name="Ohm R.A."/>
            <person name="Patyshakuliyeva A."/>
            <person name="Rokas A."/>
            <person name="Ruiz-Duenas F.J."/>
            <person name="Sabat G."/>
            <person name="Salamov A."/>
            <person name="Samejima M."/>
            <person name="Schmutz J."/>
            <person name="Slot J.C."/>
            <person name="St John F."/>
            <person name="Stenlid J."/>
            <person name="Sun H."/>
            <person name="Sun S."/>
            <person name="Syed K."/>
            <person name="Tsang A."/>
            <person name="Wiebenga A."/>
            <person name="Young D."/>
            <person name="Pisabarro A."/>
            <person name="Eastwood D.C."/>
            <person name="Martin F."/>
            <person name="Cullen D."/>
            <person name="Grigoriev I.V."/>
            <person name="Hibbett D.S."/>
        </authorList>
    </citation>
    <scope>NUCLEOTIDE SEQUENCE</scope>
    <source>
        <strain evidence="5">FP-58527</strain>
    </source>
</reference>